<evidence type="ECO:0000313" key="1">
    <source>
        <dbReference type="EMBL" id="MFC4132880.1"/>
    </source>
</evidence>
<dbReference type="PANTHER" id="PTHR41913:SF1">
    <property type="entry name" value="DUF1684 DOMAIN-CONTAINING PROTEIN"/>
    <property type="match status" value="1"/>
</dbReference>
<comment type="caution">
    <text evidence="1">The sequence shown here is derived from an EMBL/GenBank/DDBJ whole genome shotgun (WGS) entry which is preliminary data.</text>
</comment>
<dbReference type="RefSeq" id="WP_253752339.1">
    <property type="nucleotide sequence ID" value="NZ_JAMZDZ010000001.1"/>
</dbReference>
<dbReference type="EMBL" id="JBHSAY010000009">
    <property type="protein sequence ID" value="MFC4132880.1"/>
    <property type="molecule type" value="Genomic_DNA"/>
</dbReference>
<protein>
    <submittedName>
        <fullName evidence="1">DUF1684 domain-containing protein</fullName>
    </submittedName>
</protein>
<sequence>MGDDSPAGWQSWRERRDRGLRNPHGWLSLTGLHWLGTDPAGFDTVPGRWRVLDDTVYVAAGIADGLTYGDHPVDGEVAVTGSDRVRHGDVEVEVIQRGGWWALRVRDPHSPTLTAFTGVPAYAFDPAWIVDGTFERFPEAHEVKIGSVIDGLTHAESAVGVLRFTVAGQELALTAFDGGDGSLDLLFRDATSGVTTYAASRSLSVPAPDPDGRVRIDFNRAFNMPCAFTEYATCPLPPPENTLPVEITAGEQKYH</sequence>
<gene>
    <name evidence="1" type="ORF">ACFOZ4_19905</name>
</gene>
<dbReference type="InterPro" id="IPR012467">
    <property type="entry name" value="DUF1684"/>
</dbReference>
<organism evidence="1 2">
    <name type="scientific">Hamadaea flava</name>
    <dbReference type="NCBI Taxonomy" id="1742688"/>
    <lineage>
        <taxon>Bacteria</taxon>
        <taxon>Bacillati</taxon>
        <taxon>Actinomycetota</taxon>
        <taxon>Actinomycetes</taxon>
        <taxon>Micromonosporales</taxon>
        <taxon>Micromonosporaceae</taxon>
        <taxon>Hamadaea</taxon>
    </lineage>
</organism>
<dbReference type="Pfam" id="PF07920">
    <property type="entry name" value="DUF1684"/>
    <property type="match status" value="1"/>
</dbReference>
<dbReference type="Proteomes" id="UP001595816">
    <property type="component" value="Unassembled WGS sequence"/>
</dbReference>
<evidence type="ECO:0000313" key="2">
    <source>
        <dbReference type="Proteomes" id="UP001595816"/>
    </source>
</evidence>
<reference evidence="2" key="1">
    <citation type="journal article" date="2019" name="Int. J. Syst. Evol. Microbiol.">
        <title>The Global Catalogue of Microorganisms (GCM) 10K type strain sequencing project: providing services to taxonomists for standard genome sequencing and annotation.</title>
        <authorList>
            <consortium name="The Broad Institute Genomics Platform"/>
            <consortium name="The Broad Institute Genome Sequencing Center for Infectious Disease"/>
            <person name="Wu L."/>
            <person name="Ma J."/>
        </authorList>
    </citation>
    <scope>NUCLEOTIDE SEQUENCE [LARGE SCALE GENOMIC DNA]</scope>
    <source>
        <strain evidence="2">CGMCC 4.7289</strain>
    </source>
</reference>
<name>A0ABV8LQ56_9ACTN</name>
<keyword evidence="2" id="KW-1185">Reference proteome</keyword>
<dbReference type="PANTHER" id="PTHR41913">
    <property type="entry name" value="DUF1684 DOMAIN-CONTAINING PROTEIN"/>
    <property type="match status" value="1"/>
</dbReference>
<accession>A0ABV8LQ56</accession>
<proteinExistence type="predicted"/>